<organism evidence="1">
    <name type="scientific">Rhizophagus irregularis (strain DAOM 181602 / DAOM 197198 / MUCL 43194)</name>
    <name type="common">Arbuscular mycorrhizal fungus</name>
    <name type="synonym">Glomus intraradices</name>
    <dbReference type="NCBI Taxonomy" id="747089"/>
    <lineage>
        <taxon>Eukaryota</taxon>
        <taxon>Fungi</taxon>
        <taxon>Fungi incertae sedis</taxon>
        <taxon>Mucoromycota</taxon>
        <taxon>Glomeromycotina</taxon>
        <taxon>Glomeromycetes</taxon>
        <taxon>Glomerales</taxon>
        <taxon>Glomeraceae</taxon>
        <taxon>Rhizophagus</taxon>
    </lineage>
</organism>
<gene>
    <name evidence="1" type="ORF">GLOINDRAFT_9088</name>
</gene>
<dbReference type="HOGENOM" id="CLU_2723541_0_0_1"/>
<sequence>MGLQLMVVDTVIKPNRNSVATSLGYEFQGQDKDDDINYVKEVLVYYIEEVEHIIVIGGATLDFFYGLLRPRRGKGT</sequence>
<evidence type="ECO:0000313" key="1">
    <source>
        <dbReference type="EMBL" id="ERZ99855.1"/>
    </source>
</evidence>
<accession>U9T914</accession>
<dbReference type="VEuPathDB" id="FungiDB:RhiirFUN_007162"/>
<name>U9T914_RHIID</name>
<dbReference type="EMBL" id="KI297637">
    <property type="protein sequence ID" value="ERZ99855.1"/>
    <property type="molecule type" value="Genomic_DNA"/>
</dbReference>
<reference evidence="1" key="1">
    <citation type="submission" date="2013-07" db="EMBL/GenBank/DDBJ databases">
        <title>The genome of an arbuscular mycorrhizal fungus provides insights into the evolution of the oldest plant symbiosis.</title>
        <authorList>
            <consortium name="DOE Joint Genome Institute"/>
            <person name="Tisserant E."/>
            <person name="Malbreil M."/>
            <person name="Kuo A."/>
            <person name="Kohler A."/>
            <person name="Symeonidi A."/>
            <person name="Balestrini R."/>
            <person name="Charron P."/>
            <person name="Duensing N."/>
            <person name="Frei-dit-Frey N."/>
            <person name="Gianinazzi-Pearson V."/>
            <person name="Gilbert B."/>
            <person name="Handa Y."/>
            <person name="Hijri M."/>
            <person name="Kaul R."/>
            <person name="Kawaguchi M."/>
            <person name="Krajinski F."/>
            <person name="Lammers P."/>
            <person name="Lapierre D."/>
            <person name="Masclaux F.G."/>
            <person name="Murat C."/>
            <person name="Morin E."/>
            <person name="Ndikumana S."/>
            <person name="Pagni M."/>
            <person name="Petitpierre D."/>
            <person name="Requena N."/>
            <person name="Rosikiewicz P."/>
            <person name="Riley R."/>
            <person name="Saito K."/>
            <person name="San Clemente H."/>
            <person name="Shapiro H."/>
            <person name="van Tuinen D."/>
            <person name="Becard G."/>
            <person name="Bonfante P."/>
            <person name="Paszkowski U."/>
            <person name="Shachar-Hill Y."/>
            <person name="Young J.P."/>
            <person name="Sanders I.R."/>
            <person name="Henrissat B."/>
            <person name="Rensing S.A."/>
            <person name="Grigoriev I.V."/>
            <person name="Corradi N."/>
            <person name="Roux C."/>
            <person name="Martin F."/>
        </authorList>
    </citation>
    <scope>NUCLEOTIDE SEQUENCE</scope>
    <source>
        <strain evidence="1">DAOM 197198</strain>
    </source>
</reference>
<proteinExistence type="predicted"/>
<dbReference type="AlphaFoldDB" id="U9T914"/>
<protein>
    <submittedName>
        <fullName evidence="1">Uncharacterized protein</fullName>
    </submittedName>
</protein>